<dbReference type="InterPro" id="IPR014869">
    <property type="entry name" value="GT-D"/>
</dbReference>
<comment type="caution">
    <text evidence="2">The sequence shown here is derived from an EMBL/GenBank/DDBJ whole genome shotgun (WGS) entry which is preliminary data.</text>
</comment>
<dbReference type="Pfam" id="PF08759">
    <property type="entry name" value="GT-D"/>
    <property type="match status" value="1"/>
</dbReference>
<protein>
    <submittedName>
        <fullName evidence="2">GT-D fold domain-containing glycosyltransferase</fullName>
    </submittedName>
</protein>
<dbReference type="Proteomes" id="UP001470288">
    <property type="component" value="Unassembled WGS sequence"/>
</dbReference>
<reference evidence="2 3" key="1">
    <citation type="submission" date="2024-03" db="EMBL/GenBank/DDBJ databases">
        <title>Human intestinal bacterial collection.</title>
        <authorList>
            <person name="Pauvert C."/>
            <person name="Hitch T.C.A."/>
            <person name="Clavel T."/>
        </authorList>
    </citation>
    <scope>NUCLEOTIDE SEQUENCE [LARGE SCALE GENOMIC DNA]</scope>
    <source>
        <strain evidence="2 3">CLA-AA-H78B</strain>
    </source>
</reference>
<feature type="domain" description="Glycosyltransferase GT-D fold" evidence="1">
    <location>
        <begin position="72"/>
        <end position="281"/>
    </location>
</feature>
<evidence type="ECO:0000259" key="1">
    <source>
        <dbReference type="Pfam" id="PF08759"/>
    </source>
</evidence>
<sequence>MGKIKNLLRNLNYLSKNSLWDQREKDIVYLTNKILDDVQYEYDLIDGGTVKPKILDGEKSLDLILETRKSFVRTSDGEVKIMMGMDQPFQNYDRDLADGLRKILSEKKENLLVGINRNYYIPGYVRNYSDFYRRYAYDYRQYYKKILNPEITYIDATLTGYQFGKHEDPMNIRRYEKWRNAFVNKNIIIVSGIGVLEKLQYDIFELAQNKIYIYGPAKNAWTEHDRIMKEIQEQKVDNPIIVFILGMAGKVMAAELAEQGYTCWDVGHLAKYYDAFMKGMEGTEDNIRKFYAPD</sequence>
<proteinExistence type="predicted"/>
<dbReference type="RefSeq" id="WP_349144371.1">
    <property type="nucleotide sequence ID" value="NZ_JBBMFC010000012.1"/>
</dbReference>
<evidence type="ECO:0000313" key="2">
    <source>
        <dbReference type="EMBL" id="MEQ2578807.1"/>
    </source>
</evidence>
<accession>A0ABV1I0U3</accession>
<dbReference type="EMBL" id="JBBMFC010000012">
    <property type="protein sequence ID" value="MEQ2578807.1"/>
    <property type="molecule type" value="Genomic_DNA"/>
</dbReference>
<keyword evidence="3" id="KW-1185">Reference proteome</keyword>
<evidence type="ECO:0000313" key="3">
    <source>
        <dbReference type="Proteomes" id="UP001470288"/>
    </source>
</evidence>
<gene>
    <name evidence="2" type="ORF">WMO62_08140</name>
</gene>
<name>A0ABV1I0U3_9FIRM</name>
<organism evidence="2 3">
    <name type="scientific">Hominiventricola aquisgranensis</name>
    <dbReference type="NCBI Taxonomy" id="3133164"/>
    <lineage>
        <taxon>Bacteria</taxon>
        <taxon>Bacillati</taxon>
        <taxon>Bacillota</taxon>
        <taxon>Clostridia</taxon>
        <taxon>Lachnospirales</taxon>
        <taxon>Lachnospiraceae</taxon>
        <taxon>Hominiventricola</taxon>
    </lineage>
</organism>